<proteinExistence type="predicted"/>
<dbReference type="EMBL" id="JARAKH010000035">
    <property type="protein sequence ID" value="KAK8384425.1"/>
    <property type="molecule type" value="Genomic_DNA"/>
</dbReference>
<dbReference type="GO" id="GO:0005739">
    <property type="term" value="C:mitochondrion"/>
    <property type="evidence" value="ECO:0007669"/>
    <property type="project" value="InterPro"/>
</dbReference>
<feature type="transmembrane region" description="Helical" evidence="1">
    <location>
        <begin position="41"/>
        <end position="59"/>
    </location>
</feature>
<dbReference type="AlphaFoldDB" id="A0AAW0TA25"/>
<dbReference type="Proteomes" id="UP001487740">
    <property type="component" value="Unassembled WGS sequence"/>
</dbReference>
<keyword evidence="1" id="KW-1133">Transmembrane helix</keyword>
<evidence type="ECO:0000313" key="2">
    <source>
        <dbReference type="EMBL" id="KAK8384425.1"/>
    </source>
</evidence>
<keyword evidence="3" id="KW-1185">Reference proteome</keyword>
<comment type="caution">
    <text evidence="2">The sequence shown here is derived from an EMBL/GenBank/DDBJ whole genome shotgun (WGS) entry which is preliminary data.</text>
</comment>
<sequence length="90" mass="10062">MGTPLFAAAAITADLWSIEPAPFYSGVVARMFFNHVKIDRKLMLGILVPLTGYYLGSLLDRTETNRLVMFRDKSALYGRELAPGEKPSWP</sequence>
<dbReference type="Pfam" id="PF08040">
    <property type="entry name" value="NADH_oxidored"/>
    <property type="match status" value="1"/>
</dbReference>
<keyword evidence="1" id="KW-0472">Membrane</keyword>
<name>A0AAW0TA25_SCYPA</name>
<organism evidence="2 3">
    <name type="scientific">Scylla paramamosain</name>
    <name type="common">Mud crab</name>
    <dbReference type="NCBI Taxonomy" id="85552"/>
    <lineage>
        <taxon>Eukaryota</taxon>
        <taxon>Metazoa</taxon>
        <taxon>Ecdysozoa</taxon>
        <taxon>Arthropoda</taxon>
        <taxon>Crustacea</taxon>
        <taxon>Multicrustacea</taxon>
        <taxon>Malacostraca</taxon>
        <taxon>Eumalacostraca</taxon>
        <taxon>Eucarida</taxon>
        <taxon>Decapoda</taxon>
        <taxon>Pleocyemata</taxon>
        <taxon>Brachyura</taxon>
        <taxon>Eubrachyura</taxon>
        <taxon>Portunoidea</taxon>
        <taxon>Portunidae</taxon>
        <taxon>Portuninae</taxon>
        <taxon>Scylla</taxon>
    </lineage>
</organism>
<evidence type="ECO:0008006" key="4">
    <source>
        <dbReference type="Google" id="ProtNLM"/>
    </source>
</evidence>
<evidence type="ECO:0000313" key="3">
    <source>
        <dbReference type="Proteomes" id="UP001487740"/>
    </source>
</evidence>
<gene>
    <name evidence="2" type="ORF">O3P69_009315</name>
</gene>
<protein>
    <recommendedName>
        <fullName evidence="4">NADH dehydrogenase [ubiquinone] 1 beta subcomplex subunit 1</fullName>
    </recommendedName>
</protein>
<reference evidence="2 3" key="1">
    <citation type="submission" date="2023-03" db="EMBL/GenBank/DDBJ databases">
        <title>High-quality genome of Scylla paramamosain provides insights in environmental adaptation.</title>
        <authorList>
            <person name="Zhang L."/>
        </authorList>
    </citation>
    <scope>NUCLEOTIDE SEQUENCE [LARGE SCALE GENOMIC DNA]</scope>
    <source>
        <strain evidence="2">LZ_2023a</strain>
        <tissue evidence="2">Muscle</tissue>
    </source>
</reference>
<keyword evidence="1" id="KW-0812">Transmembrane</keyword>
<dbReference type="InterPro" id="IPR012575">
    <property type="entry name" value="NDUB1"/>
</dbReference>
<accession>A0AAW0TA25</accession>
<evidence type="ECO:0000256" key="1">
    <source>
        <dbReference type="SAM" id="Phobius"/>
    </source>
</evidence>